<feature type="non-terminal residue" evidence="2">
    <location>
        <position position="1"/>
    </location>
</feature>
<reference evidence="2" key="2">
    <citation type="submission" date="2016-06" db="EMBL/GenBank/DDBJ databases">
        <title>The genome of a short-lived fish provides insights into sex chromosome evolution and the genetic control of aging.</title>
        <authorList>
            <person name="Reichwald K."/>
            <person name="Felder M."/>
            <person name="Petzold A."/>
            <person name="Koch P."/>
            <person name="Groth M."/>
            <person name="Platzer M."/>
        </authorList>
    </citation>
    <scope>NUCLEOTIDE SEQUENCE</scope>
    <source>
        <tissue evidence="2">Brain</tissue>
    </source>
</reference>
<dbReference type="EMBL" id="HAED01001711">
    <property type="protein sequence ID" value="SBQ87556.1"/>
    <property type="molecule type" value="Transcribed_RNA"/>
</dbReference>
<gene>
    <name evidence="2" type="primary">Nfu_g_1_024171</name>
</gene>
<feature type="region of interest" description="Disordered" evidence="1">
    <location>
        <begin position="1"/>
        <end position="30"/>
    </location>
</feature>
<evidence type="ECO:0000313" key="2">
    <source>
        <dbReference type="EMBL" id="SBQ87556.1"/>
    </source>
</evidence>
<protein>
    <submittedName>
        <fullName evidence="2">Uncharacterized protein</fullName>
    </submittedName>
</protein>
<dbReference type="AlphaFoldDB" id="A0A1A8HT19"/>
<evidence type="ECO:0000256" key="1">
    <source>
        <dbReference type="SAM" id="MobiDB-lite"/>
    </source>
</evidence>
<organism evidence="2">
    <name type="scientific">Nothobranchius kuhntae</name>
    <name type="common">Beira killifish</name>
    <dbReference type="NCBI Taxonomy" id="321403"/>
    <lineage>
        <taxon>Eukaryota</taxon>
        <taxon>Metazoa</taxon>
        <taxon>Chordata</taxon>
        <taxon>Craniata</taxon>
        <taxon>Vertebrata</taxon>
        <taxon>Euteleostomi</taxon>
        <taxon>Actinopterygii</taxon>
        <taxon>Neopterygii</taxon>
        <taxon>Teleostei</taxon>
        <taxon>Neoteleostei</taxon>
        <taxon>Acanthomorphata</taxon>
        <taxon>Ovalentaria</taxon>
        <taxon>Atherinomorphae</taxon>
        <taxon>Cyprinodontiformes</taxon>
        <taxon>Nothobranchiidae</taxon>
        <taxon>Nothobranchius</taxon>
    </lineage>
</organism>
<proteinExistence type="predicted"/>
<name>A0A1A8HT19_NOTKU</name>
<feature type="non-terminal residue" evidence="2">
    <location>
        <position position="80"/>
    </location>
</feature>
<accession>A0A1A8HT19</accession>
<sequence length="80" mass="8899">SPSIRDSTKDLTPWGQNDHKNGEQKSQNYTGDLVNDLQRAGARVTKATTNATLPESQILQCIWMIRKRTGSVSNGQMKPK</sequence>
<reference evidence="2" key="1">
    <citation type="submission" date="2016-05" db="EMBL/GenBank/DDBJ databases">
        <authorList>
            <person name="Lavstsen T."/>
            <person name="Jespersen J.S."/>
        </authorList>
    </citation>
    <scope>NUCLEOTIDE SEQUENCE</scope>
    <source>
        <tissue evidence="2">Brain</tissue>
    </source>
</reference>